<dbReference type="EMBL" id="CP136894">
    <property type="protein sequence ID" value="WOL07459.1"/>
    <property type="molecule type" value="Genomic_DNA"/>
</dbReference>
<name>A0AAQ3KFN6_9LILI</name>
<accession>A0AAQ3KFN6</accession>
<organism evidence="1 2">
    <name type="scientific">Canna indica</name>
    <name type="common">Indian-shot</name>
    <dbReference type="NCBI Taxonomy" id="4628"/>
    <lineage>
        <taxon>Eukaryota</taxon>
        <taxon>Viridiplantae</taxon>
        <taxon>Streptophyta</taxon>
        <taxon>Embryophyta</taxon>
        <taxon>Tracheophyta</taxon>
        <taxon>Spermatophyta</taxon>
        <taxon>Magnoliopsida</taxon>
        <taxon>Liliopsida</taxon>
        <taxon>Zingiberales</taxon>
        <taxon>Cannaceae</taxon>
        <taxon>Canna</taxon>
    </lineage>
</organism>
<gene>
    <name evidence="1" type="ORF">Cni_G16200</name>
</gene>
<dbReference type="Proteomes" id="UP001327560">
    <property type="component" value="Chromosome 5"/>
</dbReference>
<proteinExistence type="predicted"/>
<reference evidence="1 2" key="1">
    <citation type="submission" date="2023-10" db="EMBL/GenBank/DDBJ databases">
        <title>Chromosome-scale genome assembly provides insights into flower coloration mechanisms of Canna indica.</title>
        <authorList>
            <person name="Li C."/>
        </authorList>
    </citation>
    <scope>NUCLEOTIDE SEQUENCE [LARGE SCALE GENOMIC DNA]</scope>
    <source>
        <tissue evidence="1">Flower</tissue>
    </source>
</reference>
<sequence>MGDAKEAGLASVRKSYSITKFSRSKSIVERDLKIPKSPFHAVGRLPKKKNCFGRINAETGVCESESSCCFMSSTRRKEANLILVADIWRWNEFSKSNSRE</sequence>
<keyword evidence="2" id="KW-1185">Reference proteome</keyword>
<dbReference type="AlphaFoldDB" id="A0AAQ3KFN6"/>
<evidence type="ECO:0000313" key="2">
    <source>
        <dbReference type="Proteomes" id="UP001327560"/>
    </source>
</evidence>
<protein>
    <submittedName>
        <fullName evidence="1">Uncharacterized protein</fullName>
    </submittedName>
</protein>
<evidence type="ECO:0000313" key="1">
    <source>
        <dbReference type="EMBL" id="WOL07459.1"/>
    </source>
</evidence>